<dbReference type="AlphaFoldDB" id="A0A6J6JYL5"/>
<dbReference type="Gene3D" id="1.10.8.50">
    <property type="match status" value="1"/>
</dbReference>
<protein>
    <submittedName>
        <fullName evidence="1">Unannotated protein</fullName>
    </submittedName>
</protein>
<gene>
    <name evidence="1" type="ORF">UFOPK2214_00005</name>
</gene>
<organism evidence="1">
    <name type="scientific">freshwater metagenome</name>
    <dbReference type="NCBI Taxonomy" id="449393"/>
    <lineage>
        <taxon>unclassified sequences</taxon>
        <taxon>metagenomes</taxon>
        <taxon>ecological metagenomes</taxon>
    </lineage>
</organism>
<reference evidence="1" key="1">
    <citation type="submission" date="2020-05" db="EMBL/GenBank/DDBJ databases">
        <authorList>
            <person name="Chiriac C."/>
            <person name="Salcher M."/>
            <person name="Ghai R."/>
            <person name="Kavagutti S V."/>
        </authorList>
    </citation>
    <scope>NUCLEOTIDE SEQUENCE</scope>
</reference>
<name>A0A6J6JYL5_9ZZZZ</name>
<dbReference type="EMBL" id="CAEZWJ010000001">
    <property type="protein sequence ID" value="CAB4642507.1"/>
    <property type="molecule type" value="Genomic_DNA"/>
</dbReference>
<sequence length="96" mass="10253">MESTVSDFEMVKSLRNARVAEVEKAQLGRLAEVLAVADDSIEAQVYVVKLLDVHPSLGKVSGRRLLADLGVVAFTRVGQLTASQRSGILTAVGESQ</sequence>
<evidence type="ECO:0000313" key="1">
    <source>
        <dbReference type="EMBL" id="CAB4642507.1"/>
    </source>
</evidence>
<accession>A0A6J6JYL5</accession>
<proteinExistence type="predicted"/>